<comment type="caution">
    <text evidence="2">The sequence shown here is derived from an EMBL/GenBank/DDBJ whole genome shotgun (WGS) entry which is preliminary data.</text>
</comment>
<feature type="region of interest" description="Disordered" evidence="1">
    <location>
        <begin position="148"/>
        <end position="186"/>
    </location>
</feature>
<name>A0ABR2ZI42_9AGAR</name>
<evidence type="ECO:0000256" key="1">
    <source>
        <dbReference type="SAM" id="MobiDB-lite"/>
    </source>
</evidence>
<protein>
    <submittedName>
        <fullName evidence="2">Uncharacterized protein</fullName>
    </submittedName>
</protein>
<sequence>MQTIMTVVIPSGYLPSAKERGKMKMRIWGGGIAPSAPFSQAYPHRNEGPSSYPPRNDLPRASSSTLPPHSTGVPPTSRPKRPRRRRIYTDDSDPFLCALHSGWITWSSAHRAREKGKDLKIVLRVIRCVGGGGEARLYSDERWRSNLGNTRLAGSSSSSKRKSSGRRDVENGNGTGASDVNVSALGGGGWGKEEVVARFVGGAGERFWCAKNILSVQASNRATDEKENEVEADSGPKDDATKKEEDGDVVKEESPRKKEMEVEKKELPELEDREDDDGRSVRSAGWGSGHDGSAIEVIDVEWADKSTYRCSGVRNRSQRLLEYTLRRTALLPTPTHASSPTNTYVNPRKRRRAENHYSYPYPTQLWRTRQRNLMANAVPLDSILEVDDEEPGEFERCLVGESGRRDTQTPTVIVGSGSGGVWYKYDPEVLRTAFESWSSAEETDDDEGRGRKRRKLSPAVASKSEQREAMLLLDGESSASPTVIRRAGGGGKLSVFRMNTQDVDFEKVRKYPLPSTSMEVDGNKAKAETPATGDPWLDLTSVSADEVDFLERAVAMRPQTTDPDTAGIELTVKRWRWV</sequence>
<keyword evidence="3" id="KW-1185">Reference proteome</keyword>
<accession>A0ABR2ZI42</accession>
<feature type="region of interest" description="Disordered" evidence="1">
    <location>
        <begin position="219"/>
        <end position="290"/>
    </location>
</feature>
<gene>
    <name evidence="2" type="ORF">AAF712_012617</name>
</gene>
<dbReference type="EMBL" id="JBBXMP010000168">
    <property type="protein sequence ID" value="KAL0060614.1"/>
    <property type="molecule type" value="Genomic_DNA"/>
</dbReference>
<organism evidence="2 3">
    <name type="scientific">Marasmius tenuissimus</name>
    <dbReference type="NCBI Taxonomy" id="585030"/>
    <lineage>
        <taxon>Eukaryota</taxon>
        <taxon>Fungi</taxon>
        <taxon>Dikarya</taxon>
        <taxon>Basidiomycota</taxon>
        <taxon>Agaricomycotina</taxon>
        <taxon>Agaricomycetes</taxon>
        <taxon>Agaricomycetidae</taxon>
        <taxon>Agaricales</taxon>
        <taxon>Marasmiineae</taxon>
        <taxon>Marasmiaceae</taxon>
        <taxon>Marasmius</taxon>
    </lineage>
</organism>
<reference evidence="2 3" key="1">
    <citation type="submission" date="2024-05" db="EMBL/GenBank/DDBJ databases">
        <title>A draft genome resource for the thread blight pathogen Marasmius tenuissimus strain MS-2.</title>
        <authorList>
            <person name="Yulfo-Soto G.E."/>
            <person name="Baruah I.K."/>
            <person name="Amoako-Attah I."/>
            <person name="Bukari Y."/>
            <person name="Meinhardt L.W."/>
            <person name="Bailey B.A."/>
            <person name="Cohen S.P."/>
        </authorList>
    </citation>
    <scope>NUCLEOTIDE SEQUENCE [LARGE SCALE GENOMIC DNA]</scope>
    <source>
        <strain evidence="2 3">MS-2</strain>
    </source>
</reference>
<feature type="compositionally biased region" description="Basic and acidic residues" evidence="1">
    <location>
        <begin position="234"/>
        <end position="280"/>
    </location>
</feature>
<dbReference type="Proteomes" id="UP001437256">
    <property type="component" value="Unassembled WGS sequence"/>
</dbReference>
<feature type="region of interest" description="Disordered" evidence="1">
    <location>
        <begin position="38"/>
        <end position="85"/>
    </location>
</feature>
<evidence type="ECO:0000313" key="2">
    <source>
        <dbReference type="EMBL" id="KAL0060614.1"/>
    </source>
</evidence>
<evidence type="ECO:0000313" key="3">
    <source>
        <dbReference type="Proteomes" id="UP001437256"/>
    </source>
</evidence>
<feature type="region of interest" description="Disordered" evidence="1">
    <location>
        <begin position="437"/>
        <end position="467"/>
    </location>
</feature>
<proteinExistence type="predicted"/>